<evidence type="ECO:0000256" key="4">
    <source>
        <dbReference type="ARBA" id="ARBA00022692"/>
    </source>
</evidence>
<reference evidence="10 11" key="1">
    <citation type="submission" date="2016-11" db="EMBL/GenBank/DDBJ databases">
        <authorList>
            <person name="Jaros S."/>
            <person name="Januszkiewicz K."/>
            <person name="Wedrychowicz H."/>
        </authorList>
    </citation>
    <scope>NUCLEOTIDE SEQUENCE [LARGE SCALE GENOMIC DNA]</scope>
    <source>
        <strain evidence="10 11">DSM 27406</strain>
    </source>
</reference>
<dbReference type="NCBIfam" id="TIGR04056">
    <property type="entry name" value="OMP_RagA_SusC"/>
    <property type="match status" value="1"/>
</dbReference>
<name>A0A1M7I0N9_9BACT</name>
<dbReference type="SUPFAM" id="SSF56935">
    <property type="entry name" value="Porins"/>
    <property type="match status" value="1"/>
</dbReference>
<keyword evidence="5 7" id="KW-0472">Membrane</keyword>
<protein>
    <submittedName>
        <fullName evidence="10">TonB-linked outer membrane protein, SusC/RagA family</fullName>
    </submittedName>
</protein>
<dbReference type="Gene3D" id="2.170.130.10">
    <property type="entry name" value="TonB-dependent receptor, plug domain"/>
    <property type="match status" value="1"/>
</dbReference>
<dbReference type="Gene3D" id="2.60.40.1120">
    <property type="entry name" value="Carboxypeptidase-like, regulatory domain"/>
    <property type="match status" value="1"/>
</dbReference>
<dbReference type="Proteomes" id="UP000184420">
    <property type="component" value="Unassembled WGS sequence"/>
</dbReference>
<dbReference type="InterPro" id="IPR023997">
    <property type="entry name" value="TonB-dep_OMP_SusC/RagA_CS"/>
</dbReference>
<dbReference type="InterPro" id="IPR012910">
    <property type="entry name" value="Plug_dom"/>
</dbReference>
<dbReference type="EMBL" id="FRBL01000007">
    <property type="protein sequence ID" value="SHM34218.1"/>
    <property type="molecule type" value="Genomic_DNA"/>
</dbReference>
<dbReference type="AlphaFoldDB" id="A0A1M7I0N9"/>
<dbReference type="InterPro" id="IPR039426">
    <property type="entry name" value="TonB-dep_rcpt-like"/>
</dbReference>
<keyword evidence="3 7" id="KW-1134">Transmembrane beta strand</keyword>
<keyword evidence="8" id="KW-0732">Signal</keyword>
<organism evidence="10 11">
    <name type="scientific">Chitinophaga jiangningensis</name>
    <dbReference type="NCBI Taxonomy" id="1419482"/>
    <lineage>
        <taxon>Bacteria</taxon>
        <taxon>Pseudomonadati</taxon>
        <taxon>Bacteroidota</taxon>
        <taxon>Chitinophagia</taxon>
        <taxon>Chitinophagales</taxon>
        <taxon>Chitinophagaceae</taxon>
        <taxon>Chitinophaga</taxon>
    </lineage>
</organism>
<sequence length="1076" mass="119175">MKSTSNLAEFICPRRKLLLMMKMTSLLIFAGFIQASASTYAQDRIASLSADNKRVKDVFKMIEGSSNYRFFYNEDFSDLNKAVTIDVKNKKIDDVLGMLFDKTNVTYRVLENNLVVITPASKAVAEKISGKVTDAKTGEALPGVTITVEGSGAGAVTDGNGTFALNAPNANVTLVVSYIGYIQQKIRLEGRHEVNIKLEPDTKKLDEVVVMGYTTTTVKNLTGAAQVVNAAKLKDVTANSMDKMLQGKVSGVFVGSSSGDPSAAPSVRIRGNGTLTAGNAPLIVVDGIIGGLPNPSDIESVTVLKDAAATTLYGARAANGVMVITTKRGKAGKSQTTFRTNIGAAQLNTGHFKLMNGAQLFDLQQAAGANMDPAIRNLNTDWQQLAFHTASNQNYELSTSGGSEKTKFYLGGNYYKEDGILRGTGLERFSGRLNLDHNINDKFRISANFAASQQNDHDNSGGSLYQYYTNNPWDKPYDADGKPINPVYVDTWYNRDRSNFLYDQQYNYDTRKRQSLEGLFKLEYDITKWLSFSSTNRAESYHYREEYNGDIRTSAGGDDLGNLYQGYIDSSAYISSNLLKARYTIKKDHHIDGLLGAEFQTVNYQAGDATGKGILPGRDVLDAAATPQSIGSSKIDRAFNSYFVQANYNYAYKYYFTGSFRRDGSSRFGANNQYGNFFAFGGSWAASEENFIKNIKQISNLKLRASYGTTGNANIDDYLAVGSYAATAQYNGLPSVYPYRLDVPNLSWEKAYNTNIGIDLGLWNRLNLTVEIYQKDNKGLLFNVPLPANAGYPYIPMNVGQVRNKGLEIAVNSENLIGKFKWSTDFNIGFNKNRVMALYGDQSQIIDPASSYFALQTGQDMRTFYMRKWLGVDPANGNPLWEKVTTDPTTGKVTRTATSNYNSATLQNVGSASPKFFGGIRNTFGYKNFQLSAFFTFVSGNQIYNSTRELMDNDGAYAQYNLMQLDKGWSRWEKPGDNATHPKYTLNGNNNSHKPSSRFLEDGSYLRLRNVNLSYSLPQEWLQRMKIGNARISVGGDNLWTLTKFSGIDPEVDDRGINSFKYPIARKWFAGLEINF</sequence>
<keyword evidence="6 7" id="KW-0998">Cell outer membrane</keyword>
<dbReference type="Pfam" id="PF13715">
    <property type="entry name" value="CarbopepD_reg_2"/>
    <property type="match status" value="1"/>
</dbReference>
<gene>
    <name evidence="10" type="ORF">SAMN05444266_107456</name>
</gene>
<evidence type="ECO:0000256" key="6">
    <source>
        <dbReference type="ARBA" id="ARBA00023237"/>
    </source>
</evidence>
<dbReference type="SMART" id="SM00965">
    <property type="entry name" value="STN"/>
    <property type="match status" value="1"/>
</dbReference>
<feature type="chain" id="PRO_5012590686" evidence="8">
    <location>
        <begin position="42"/>
        <end position="1076"/>
    </location>
</feature>
<accession>A0A1M7I0N9</accession>
<comment type="subcellular location">
    <subcellularLocation>
        <location evidence="1 7">Cell outer membrane</location>
        <topology evidence="1 7">Multi-pass membrane protein</topology>
    </subcellularLocation>
</comment>
<dbReference type="STRING" id="1419482.SAMN05444266_107456"/>
<evidence type="ECO:0000256" key="5">
    <source>
        <dbReference type="ARBA" id="ARBA00023136"/>
    </source>
</evidence>
<dbReference type="InterPro" id="IPR023996">
    <property type="entry name" value="TonB-dep_OMP_SusC/RagA"/>
</dbReference>
<dbReference type="Gene3D" id="2.40.170.20">
    <property type="entry name" value="TonB-dependent receptor, beta-barrel domain"/>
    <property type="match status" value="1"/>
</dbReference>
<evidence type="ECO:0000256" key="7">
    <source>
        <dbReference type="PROSITE-ProRule" id="PRU01360"/>
    </source>
</evidence>
<dbReference type="InterPro" id="IPR037066">
    <property type="entry name" value="Plug_dom_sf"/>
</dbReference>
<evidence type="ECO:0000313" key="10">
    <source>
        <dbReference type="EMBL" id="SHM34218.1"/>
    </source>
</evidence>
<dbReference type="Pfam" id="PF07660">
    <property type="entry name" value="STN"/>
    <property type="match status" value="1"/>
</dbReference>
<dbReference type="Pfam" id="PF07715">
    <property type="entry name" value="Plug"/>
    <property type="match status" value="1"/>
</dbReference>
<dbReference type="OrthoDB" id="9768177at2"/>
<dbReference type="InterPro" id="IPR036942">
    <property type="entry name" value="Beta-barrel_TonB_sf"/>
</dbReference>
<keyword evidence="2 7" id="KW-0813">Transport</keyword>
<proteinExistence type="inferred from homology"/>
<evidence type="ECO:0000256" key="2">
    <source>
        <dbReference type="ARBA" id="ARBA00022448"/>
    </source>
</evidence>
<dbReference type="SUPFAM" id="SSF49464">
    <property type="entry name" value="Carboxypeptidase regulatory domain-like"/>
    <property type="match status" value="1"/>
</dbReference>
<evidence type="ECO:0000256" key="3">
    <source>
        <dbReference type="ARBA" id="ARBA00022452"/>
    </source>
</evidence>
<evidence type="ECO:0000256" key="1">
    <source>
        <dbReference type="ARBA" id="ARBA00004571"/>
    </source>
</evidence>
<keyword evidence="11" id="KW-1185">Reference proteome</keyword>
<keyword evidence="4 7" id="KW-0812">Transmembrane</keyword>
<dbReference type="InterPro" id="IPR008969">
    <property type="entry name" value="CarboxyPept-like_regulatory"/>
</dbReference>
<dbReference type="PROSITE" id="PS52016">
    <property type="entry name" value="TONB_DEPENDENT_REC_3"/>
    <property type="match status" value="1"/>
</dbReference>
<comment type="similarity">
    <text evidence="7">Belongs to the TonB-dependent receptor family.</text>
</comment>
<evidence type="ECO:0000256" key="8">
    <source>
        <dbReference type="SAM" id="SignalP"/>
    </source>
</evidence>
<feature type="domain" description="Secretin/TonB short N-terminal" evidence="9">
    <location>
        <begin position="68"/>
        <end position="120"/>
    </location>
</feature>
<feature type="signal peptide" evidence="8">
    <location>
        <begin position="1"/>
        <end position="41"/>
    </location>
</feature>
<evidence type="ECO:0000259" key="9">
    <source>
        <dbReference type="SMART" id="SM00965"/>
    </source>
</evidence>
<dbReference type="GO" id="GO:0009279">
    <property type="term" value="C:cell outer membrane"/>
    <property type="evidence" value="ECO:0007669"/>
    <property type="project" value="UniProtKB-SubCell"/>
</dbReference>
<dbReference type="InterPro" id="IPR011662">
    <property type="entry name" value="Secretin/TonB_short_N"/>
</dbReference>
<dbReference type="NCBIfam" id="TIGR04057">
    <property type="entry name" value="SusC_RagA_signa"/>
    <property type="match status" value="1"/>
</dbReference>
<evidence type="ECO:0000313" key="11">
    <source>
        <dbReference type="Proteomes" id="UP000184420"/>
    </source>
</evidence>